<dbReference type="PANTHER" id="PTHR39339:SF1">
    <property type="entry name" value="CHAD DOMAIN-CONTAINING PROTEIN"/>
    <property type="match status" value="1"/>
</dbReference>
<reference evidence="3 4" key="1">
    <citation type="submission" date="2019-02" db="EMBL/GenBank/DDBJ databases">
        <title>Deep-cultivation of Planctomycetes and their phenomic and genomic characterization uncovers novel biology.</title>
        <authorList>
            <person name="Wiegand S."/>
            <person name="Jogler M."/>
            <person name="Boedeker C."/>
            <person name="Pinto D."/>
            <person name="Vollmers J."/>
            <person name="Rivas-Marin E."/>
            <person name="Kohn T."/>
            <person name="Peeters S.H."/>
            <person name="Heuer A."/>
            <person name="Rast P."/>
            <person name="Oberbeckmann S."/>
            <person name="Bunk B."/>
            <person name="Jeske O."/>
            <person name="Meyerdierks A."/>
            <person name="Storesund J.E."/>
            <person name="Kallscheuer N."/>
            <person name="Luecker S."/>
            <person name="Lage O.M."/>
            <person name="Pohl T."/>
            <person name="Merkel B.J."/>
            <person name="Hornburger P."/>
            <person name="Mueller R.-W."/>
            <person name="Bruemmer F."/>
            <person name="Labrenz M."/>
            <person name="Spormann A.M."/>
            <person name="Op den Camp H."/>
            <person name="Overmann J."/>
            <person name="Amann R."/>
            <person name="Jetten M.S.M."/>
            <person name="Mascher T."/>
            <person name="Medema M.H."/>
            <person name="Devos D.P."/>
            <person name="Kaster A.-K."/>
            <person name="Ovreas L."/>
            <person name="Rohde M."/>
            <person name="Galperin M.Y."/>
            <person name="Jogler C."/>
        </authorList>
    </citation>
    <scope>NUCLEOTIDE SEQUENCE [LARGE SCALE GENOMIC DNA]</scope>
    <source>
        <strain evidence="3 4">Pan161</strain>
    </source>
</reference>
<dbReference type="Gene3D" id="1.40.20.10">
    <property type="entry name" value="CHAD domain"/>
    <property type="match status" value="1"/>
</dbReference>
<organism evidence="3 4">
    <name type="scientific">Gimesia algae</name>
    <dbReference type="NCBI Taxonomy" id="2527971"/>
    <lineage>
        <taxon>Bacteria</taxon>
        <taxon>Pseudomonadati</taxon>
        <taxon>Planctomycetota</taxon>
        <taxon>Planctomycetia</taxon>
        <taxon>Planctomycetales</taxon>
        <taxon>Planctomycetaceae</taxon>
        <taxon>Gimesia</taxon>
    </lineage>
</organism>
<dbReference type="PANTHER" id="PTHR39339">
    <property type="entry name" value="SLR1444 PROTEIN"/>
    <property type="match status" value="1"/>
</dbReference>
<dbReference type="OrthoDB" id="9810907at2"/>
<keyword evidence="4" id="KW-1185">Reference proteome</keyword>
<dbReference type="InterPro" id="IPR038186">
    <property type="entry name" value="CHAD_dom_sf"/>
</dbReference>
<dbReference type="SMART" id="SM00880">
    <property type="entry name" value="CHAD"/>
    <property type="match status" value="1"/>
</dbReference>
<keyword evidence="1" id="KW-0175">Coiled coil</keyword>
<feature type="domain" description="CHAD" evidence="2">
    <location>
        <begin position="8"/>
        <end position="284"/>
    </location>
</feature>
<dbReference type="PROSITE" id="PS51708">
    <property type="entry name" value="CHAD"/>
    <property type="match status" value="1"/>
</dbReference>
<evidence type="ECO:0000259" key="2">
    <source>
        <dbReference type="PROSITE" id="PS51708"/>
    </source>
</evidence>
<accession>A0A517VDF2</accession>
<protein>
    <submittedName>
        <fullName evidence="3">CHAD domain protein</fullName>
    </submittedName>
</protein>
<dbReference type="EMBL" id="CP036343">
    <property type="protein sequence ID" value="QDT91017.1"/>
    <property type="molecule type" value="Genomic_DNA"/>
</dbReference>
<evidence type="ECO:0000256" key="1">
    <source>
        <dbReference type="SAM" id="Coils"/>
    </source>
</evidence>
<feature type="coiled-coil region" evidence="1">
    <location>
        <begin position="127"/>
        <end position="154"/>
    </location>
</feature>
<dbReference type="Proteomes" id="UP000316855">
    <property type="component" value="Chromosome"/>
</dbReference>
<dbReference type="KEGG" id="gax:Pan161_26710"/>
<evidence type="ECO:0000313" key="4">
    <source>
        <dbReference type="Proteomes" id="UP000316855"/>
    </source>
</evidence>
<dbReference type="RefSeq" id="WP_145227403.1">
    <property type="nucleotide sequence ID" value="NZ_CP036343.1"/>
</dbReference>
<evidence type="ECO:0000313" key="3">
    <source>
        <dbReference type="EMBL" id="QDT91017.1"/>
    </source>
</evidence>
<sequence length="303" mass="35302">MGYQFKQQESLASGVRRIADEQLSQAIQILQDPEQNRHYAIHEVRKRFKKLRGLVRLVRSGLGDEYSAINVWYRDAGRRLSRIRDAESLLESLQSLQLRFPDPAYSALFAEFENRLQTRKQKVVDEWVDLDQELEQLSAELQQSKQLVENWKIKGASTKVLKAGLKQNYQRGTDALAQLHQSPSDDLFHECRKRSKYHLYHIRLLNEVWPTILSARQAELDELNDYLGDDHDLAVMTQVITGEPETFGLAADVEQLLTLIRQQRHDLQTAGLKLADRIFAEKPKAFAHRIKRYWKLWKADRVG</sequence>
<dbReference type="AlphaFoldDB" id="A0A517VDF2"/>
<dbReference type="InterPro" id="IPR007899">
    <property type="entry name" value="CHAD_dom"/>
</dbReference>
<gene>
    <name evidence="3" type="ORF">Pan161_26710</name>
</gene>
<dbReference type="Pfam" id="PF05235">
    <property type="entry name" value="CHAD"/>
    <property type="match status" value="1"/>
</dbReference>
<proteinExistence type="predicted"/>
<name>A0A517VDF2_9PLAN</name>